<dbReference type="KEGG" id="ccp:CHC_T00004623001"/>
<name>R7QEP5_CHOCR</name>
<evidence type="ECO:0000313" key="2">
    <source>
        <dbReference type="Proteomes" id="UP000012073"/>
    </source>
</evidence>
<dbReference type="EMBL" id="HG001769">
    <property type="protein sequence ID" value="CDF36258.1"/>
    <property type="molecule type" value="Genomic_DNA"/>
</dbReference>
<evidence type="ECO:0000313" key="1">
    <source>
        <dbReference type="EMBL" id="CDF36258.1"/>
    </source>
</evidence>
<dbReference type="GeneID" id="17323794"/>
<gene>
    <name evidence="1" type="ORF">CHC_T00004623001</name>
</gene>
<sequence length="190" mass="20784">MTLADGRELYFATSNGANLLVRKQVRGQWAEISISEYKDHMISRPDQIIGDIAYNLPRHISLAISFTNHLYAWREQVSQAYSDSPTARRLTLEARYVWASVGISATSVLLAIICTLLRQQVDIKPDLTSFRGLLSVAQGDVAGYGNNSGKVDSTLSIVQGVDCVKLSLFPGPDETAANIQHGERLNAACS</sequence>
<dbReference type="RefSeq" id="XP_005716077.1">
    <property type="nucleotide sequence ID" value="XM_005716020.1"/>
</dbReference>
<organism evidence="1 2">
    <name type="scientific">Chondrus crispus</name>
    <name type="common">Carrageen Irish moss</name>
    <name type="synonym">Polymorpha crispa</name>
    <dbReference type="NCBI Taxonomy" id="2769"/>
    <lineage>
        <taxon>Eukaryota</taxon>
        <taxon>Rhodophyta</taxon>
        <taxon>Florideophyceae</taxon>
        <taxon>Rhodymeniophycidae</taxon>
        <taxon>Gigartinales</taxon>
        <taxon>Gigartinaceae</taxon>
        <taxon>Chondrus</taxon>
    </lineage>
</organism>
<proteinExistence type="predicted"/>
<accession>R7QEP5</accession>
<reference evidence="2" key="1">
    <citation type="journal article" date="2013" name="Proc. Natl. Acad. Sci. U.S.A.">
        <title>Genome structure and metabolic features in the red seaweed Chondrus crispus shed light on evolution of the Archaeplastida.</title>
        <authorList>
            <person name="Collen J."/>
            <person name="Porcel B."/>
            <person name="Carre W."/>
            <person name="Ball S.G."/>
            <person name="Chaparro C."/>
            <person name="Tonon T."/>
            <person name="Barbeyron T."/>
            <person name="Michel G."/>
            <person name="Noel B."/>
            <person name="Valentin K."/>
            <person name="Elias M."/>
            <person name="Artiguenave F."/>
            <person name="Arun A."/>
            <person name="Aury J.M."/>
            <person name="Barbosa-Neto J.F."/>
            <person name="Bothwell J.H."/>
            <person name="Bouget F.Y."/>
            <person name="Brillet L."/>
            <person name="Cabello-Hurtado F."/>
            <person name="Capella-Gutierrez S."/>
            <person name="Charrier B."/>
            <person name="Cladiere L."/>
            <person name="Cock J.M."/>
            <person name="Coelho S.M."/>
            <person name="Colleoni C."/>
            <person name="Czjzek M."/>
            <person name="Da Silva C."/>
            <person name="Delage L."/>
            <person name="Denoeud F."/>
            <person name="Deschamps P."/>
            <person name="Dittami S.M."/>
            <person name="Gabaldon T."/>
            <person name="Gachon C.M."/>
            <person name="Groisillier A."/>
            <person name="Herve C."/>
            <person name="Jabbari K."/>
            <person name="Katinka M."/>
            <person name="Kloareg B."/>
            <person name="Kowalczyk N."/>
            <person name="Labadie K."/>
            <person name="Leblanc C."/>
            <person name="Lopez P.J."/>
            <person name="McLachlan D.H."/>
            <person name="Meslet-Cladiere L."/>
            <person name="Moustafa A."/>
            <person name="Nehr Z."/>
            <person name="Nyvall Collen P."/>
            <person name="Panaud O."/>
            <person name="Partensky F."/>
            <person name="Poulain J."/>
            <person name="Rensing S.A."/>
            <person name="Rousvoal S."/>
            <person name="Samson G."/>
            <person name="Symeonidi A."/>
            <person name="Weissenbach J."/>
            <person name="Zambounis A."/>
            <person name="Wincker P."/>
            <person name="Boyen C."/>
        </authorList>
    </citation>
    <scope>NUCLEOTIDE SEQUENCE [LARGE SCALE GENOMIC DNA]</scope>
    <source>
        <strain evidence="2">cv. Stackhouse</strain>
    </source>
</reference>
<dbReference type="Proteomes" id="UP000012073">
    <property type="component" value="Unassembled WGS sequence"/>
</dbReference>
<dbReference type="Gramene" id="CDF36258">
    <property type="protein sequence ID" value="CDF36258"/>
    <property type="gene ID" value="CHC_T00004623001"/>
</dbReference>
<dbReference type="AlphaFoldDB" id="R7QEP5"/>
<protein>
    <submittedName>
        <fullName evidence="1">Uncharacterized protein</fullName>
    </submittedName>
</protein>
<keyword evidence="2" id="KW-1185">Reference proteome</keyword>